<keyword evidence="3" id="KW-1185">Reference proteome</keyword>
<dbReference type="PANTHER" id="PTHR47027">
    <property type="entry name" value="REVERSE TRANSCRIPTASE DOMAIN-CONTAINING PROTEIN"/>
    <property type="match status" value="1"/>
</dbReference>
<reference evidence="2" key="2">
    <citation type="submission" date="2020-11" db="EMBL/GenBank/DDBJ databases">
        <authorList>
            <person name="McCartney M.A."/>
            <person name="Auch B."/>
            <person name="Kono T."/>
            <person name="Mallez S."/>
            <person name="Becker A."/>
            <person name="Gohl D.M."/>
            <person name="Silverstein K.A.T."/>
            <person name="Koren S."/>
            <person name="Bechman K.B."/>
            <person name="Herman A."/>
            <person name="Abrahante J.E."/>
            <person name="Garbe J."/>
        </authorList>
    </citation>
    <scope>NUCLEOTIDE SEQUENCE</scope>
    <source>
        <strain evidence="2">Duluth1</strain>
        <tissue evidence="2">Whole animal</tissue>
    </source>
</reference>
<name>A0A9D4NF06_DREPO</name>
<organism evidence="2 3">
    <name type="scientific">Dreissena polymorpha</name>
    <name type="common">Zebra mussel</name>
    <name type="synonym">Mytilus polymorpha</name>
    <dbReference type="NCBI Taxonomy" id="45954"/>
    <lineage>
        <taxon>Eukaryota</taxon>
        <taxon>Metazoa</taxon>
        <taxon>Spiralia</taxon>
        <taxon>Lophotrochozoa</taxon>
        <taxon>Mollusca</taxon>
        <taxon>Bivalvia</taxon>
        <taxon>Autobranchia</taxon>
        <taxon>Heteroconchia</taxon>
        <taxon>Euheterodonta</taxon>
        <taxon>Imparidentia</taxon>
        <taxon>Neoheterodontei</taxon>
        <taxon>Myida</taxon>
        <taxon>Dreissenoidea</taxon>
        <taxon>Dreissenidae</taxon>
        <taxon>Dreissena</taxon>
    </lineage>
</organism>
<dbReference type="PANTHER" id="PTHR47027:SF20">
    <property type="entry name" value="REVERSE TRANSCRIPTASE-LIKE PROTEIN WITH RNA-DIRECTED DNA POLYMERASE DOMAIN"/>
    <property type="match status" value="1"/>
</dbReference>
<accession>A0A9D4NF06</accession>
<dbReference type="EMBL" id="JAIWYP010000001">
    <property type="protein sequence ID" value="KAH3892017.1"/>
    <property type="molecule type" value="Genomic_DNA"/>
</dbReference>
<dbReference type="Proteomes" id="UP000828390">
    <property type="component" value="Unassembled WGS sequence"/>
</dbReference>
<sequence>MDASPQNTDSTSPSYSPSYCTAARPGRITTKYRLYKSFVVSILLYGCETWTLHHKIQTLQVPRSIHPTVRLRDMDALTTKYRLHKSLVVSILLFDCETWTIRHNIQTL</sequence>
<feature type="region of interest" description="Disordered" evidence="1">
    <location>
        <begin position="1"/>
        <end position="20"/>
    </location>
</feature>
<evidence type="ECO:0000256" key="1">
    <source>
        <dbReference type="SAM" id="MobiDB-lite"/>
    </source>
</evidence>
<reference evidence="2" key="1">
    <citation type="journal article" date="2019" name="bioRxiv">
        <title>The Genome of the Zebra Mussel, Dreissena polymorpha: A Resource for Invasive Species Research.</title>
        <authorList>
            <person name="McCartney M.A."/>
            <person name="Auch B."/>
            <person name="Kono T."/>
            <person name="Mallez S."/>
            <person name="Zhang Y."/>
            <person name="Obille A."/>
            <person name="Becker A."/>
            <person name="Abrahante J.E."/>
            <person name="Garbe J."/>
            <person name="Badalamenti J.P."/>
            <person name="Herman A."/>
            <person name="Mangelson H."/>
            <person name="Liachko I."/>
            <person name="Sullivan S."/>
            <person name="Sone E.D."/>
            <person name="Koren S."/>
            <person name="Silverstein K.A.T."/>
            <person name="Beckman K.B."/>
            <person name="Gohl D.M."/>
        </authorList>
    </citation>
    <scope>NUCLEOTIDE SEQUENCE</scope>
    <source>
        <strain evidence="2">Duluth1</strain>
        <tissue evidence="2">Whole animal</tissue>
    </source>
</reference>
<evidence type="ECO:0000313" key="2">
    <source>
        <dbReference type="EMBL" id="KAH3892017.1"/>
    </source>
</evidence>
<protein>
    <submittedName>
        <fullName evidence="2">Uncharacterized protein</fullName>
    </submittedName>
</protein>
<feature type="compositionally biased region" description="Low complexity" evidence="1">
    <location>
        <begin position="10"/>
        <end position="20"/>
    </location>
</feature>
<evidence type="ECO:0000313" key="3">
    <source>
        <dbReference type="Proteomes" id="UP000828390"/>
    </source>
</evidence>
<proteinExistence type="predicted"/>
<gene>
    <name evidence="2" type="ORF">DPMN_016128</name>
</gene>
<comment type="caution">
    <text evidence="2">The sequence shown here is derived from an EMBL/GenBank/DDBJ whole genome shotgun (WGS) entry which is preliminary data.</text>
</comment>
<dbReference type="AlphaFoldDB" id="A0A9D4NF06"/>